<proteinExistence type="predicted"/>
<dbReference type="Proteomes" id="UP000051888">
    <property type="component" value="Unassembled WGS sequence"/>
</dbReference>
<keyword evidence="1" id="KW-0472">Membrane</keyword>
<sequence>MKKKLLFLGVFMVLLSAEWYVCGHVNHFVFAHILTGPSFAFDFITVLFYFLVVIPLPGYLSQKIINGASAKERLLFIS</sequence>
<organism evidence="2 3">
    <name type="scientific">Heyndrickxia shackletonii</name>
    <dbReference type="NCBI Taxonomy" id="157838"/>
    <lineage>
        <taxon>Bacteria</taxon>
        <taxon>Bacillati</taxon>
        <taxon>Bacillota</taxon>
        <taxon>Bacilli</taxon>
        <taxon>Bacillales</taxon>
        <taxon>Bacillaceae</taxon>
        <taxon>Heyndrickxia</taxon>
    </lineage>
</organism>
<feature type="transmembrane region" description="Helical" evidence="1">
    <location>
        <begin position="39"/>
        <end position="60"/>
    </location>
</feature>
<evidence type="ECO:0000313" key="3">
    <source>
        <dbReference type="Proteomes" id="UP000051888"/>
    </source>
</evidence>
<protein>
    <submittedName>
        <fullName evidence="2">Uncharacterized protein</fullName>
    </submittedName>
</protein>
<keyword evidence="3" id="KW-1185">Reference proteome</keyword>
<name>A0A0Q3WQH0_9BACI</name>
<comment type="caution">
    <text evidence="2">The sequence shown here is derived from an EMBL/GenBank/DDBJ whole genome shotgun (WGS) entry which is preliminary data.</text>
</comment>
<dbReference type="PATRIC" id="fig|157838.3.peg.4995"/>
<dbReference type="EMBL" id="LJJC01000015">
    <property type="protein sequence ID" value="KQL50483.1"/>
    <property type="molecule type" value="Genomic_DNA"/>
</dbReference>
<gene>
    <name evidence="2" type="ORF">AN964_22770</name>
</gene>
<keyword evidence="1" id="KW-0812">Transmembrane</keyword>
<accession>A0A0Q3WQH0</accession>
<reference evidence="2 3" key="1">
    <citation type="submission" date="2015-09" db="EMBL/GenBank/DDBJ databases">
        <title>Genome sequencing project for genomic taxonomy and phylogenomics of Bacillus-like bacteria.</title>
        <authorList>
            <person name="Liu B."/>
            <person name="Wang J."/>
            <person name="Zhu Y."/>
            <person name="Liu G."/>
            <person name="Chen Q."/>
            <person name="Chen Z."/>
            <person name="Lan J."/>
            <person name="Che J."/>
            <person name="Ge C."/>
            <person name="Shi H."/>
            <person name="Pan Z."/>
            <person name="Liu X."/>
        </authorList>
    </citation>
    <scope>NUCLEOTIDE SEQUENCE [LARGE SCALE GENOMIC DNA]</scope>
    <source>
        <strain evidence="2 3">LMG 18435</strain>
    </source>
</reference>
<evidence type="ECO:0000313" key="2">
    <source>
        <dbReference type="EMBL" id="KQL50483.1"/>
    </source>
</evidence>
<evidence type="ECO:0000256" key="1">
    <source>
        <dbReference type="SAM" id="Phobius"/>
    </source>
</evidence>
<dbReference type="AlphaFoldDB" id="A0A0Q3WQH0"/>
<dbReference type="RefSeq" id="WP_055742094.1">
    <property type="nucleotide sequence ID" value="NZ_JAAIWL010000036.1"/>
</dbReference>
<keyword evidence="1" id="KW-1133">Transmembrane helix</keyword>